<dbReference type="PROSITE" id="PS51257">
    <property type="entry name" value="PROKAR_LIPOPROTEIN"/>
    <property type="match status" value="1"/>
</dbReference>
<evidence type="ECO:0000256" key="4">
    <source>
        <dbReference type="ARBA" id="ARBA00022525"/>
    </source>
</evidence>
<dbReference type="PANTHER" id="PTHR11100:SF18">
    <property type="entry name" value="PRO-NEUREGULIN-3, MEMBRANE-BOUND ISOFORM"/>
    <property type="match status" value="1"/>
</dbReference>
<dbReference type="GO" id="GO:0035556">
    <property type="term" value="P:intracellular signal transduction"/>
    <property type="evidence" value="ECO:0007669"/>
    <property type="project" value="TreeGrafter"/>
</dbReference>
<dbReference type="AlphaFoldDB" id="A0A6A4S5Y8"/>
<name>A0A6A4S5Y8_SCOMX</name>
<dbReference type="GO" id="GO:0007399">
    <property type="term" value="P:nervous system development"/>
    <property type="evidence" value="ECO:0007669"/>
    <property type="project" value="InterPro"/>
</dbReference>
<organism evidence="12 13">
    <name type="scientific">Scophthalmus maximus</name>
    <name type="common">Turbot</name>
    <name type="synonym">Psetta maxima</name>
    <dbReference type="NCBI Taxonomy" id="52904"/>
    <lineage>
        <taxon>Eukaryota</taxon>
        <taxon>Metazoa</taxon>
        <taxon>Chordata</taxon>
        <taxon>Craniata</taxon>
        <taxon>Vertebrata</taxon>
        <taxon>Euteleostomi</taxon>
        <taxon>Actinopterygii</taxon>
        <taxon>Neopterygii</taxon>
        <taxon>Teleostei</taxon>
        <taxon>Neoteleostei</taxon>
        <taxon>Acanthomorphata</taxon>
        <taxon>Carangaria</taxon>
        <taxon>Pleuronectiformes</taxon>
        <taxon>Pleuronectoidei</taxon>
        <taxon>Scophthalmidae</taxon>
        <taxon>Scophthalmus</taxon>
    </lineage>
</organism>
<evidence type="ECO:0000256" key="9">
    <source>
        <dbReference type="ARBA" id="ARBA00023136"/>
    </source>
</evidence>
<keyword evidence="5" id="KW-0245">EGF-like domain</keyword>
<keyword evidence="3" id="KW-1003">Cell membrane</keyword>
<evidence type="ECO:0000256" key="11">
    <source>
        <dbReference type="SAM" id="Phobius"/>
    </source>
</evidence>
<protein>
    <submittedName>
        <fullName evidence="12">Uncharacterized protein</fullName>
    </submittedName>
</protein>
<dbReference type="Gene3D" id="2.10.25.10">
    <property type="entry name" value="Laminin"/>
    <property type="match status" value="1"/>
</dbReference>
<keyword evidence="8" id="KW-0339">Growth factor</keyword>
<evidence type="ECO:0000256" key="7">
    <source>
        <dbReference type="ARBA" id="ARBA00022989"/>
    </source>
</evidence>
<evidence type="ECO:0000256" key="8">
    <source>
        <dbReference type="ARBA" id="ARBA00023030"/>
    </source>
</evidence>
<keyword evidence="7 11" id="KW-1133">Transmembrane helix</keyword>
<dbReference type="Proteomes" id="UP000438429">
    <property type="component" value="Unassembled WGS sequence"/>
</dbReference>
<keyword evidence="6 11" id="KW-0812">Transmembrane</keyword>
<dbReference type="GO" id="GO:0048513">
    <property type="term" value="P:animal organ development"/>
    <property type="evidence" value="ECO:0007669"/>
    <property type="project" value="TreeGrafter"/>
</dbReference>
<dbReference type="InterPro" id="IPR040180">
    <property type="entry name" value="Neuregulin"/>
</dbReference>
<dbReference type="PANTHER" id="PTHR11100">
    <property type="entry name" value="HEREGULIN-NEUREGULIN FAMILY MEMBER"/>
    <property type="match status" value="1"/>
</dbReference>
<dbReference type="EMBL" id="VEVO01000018">
    <property type="protein sequence ID" value="KAF0027969.1"/>
    <property type="molecule type" value="Genomic_DNA"/>
</dbReference>
<evidence type="ECO:0000256" key="1">
    <source>
        <dbReference type="ARBA" id="ARBA00004251"/>
    </source>
</evidence>
<evidence type="ECO:0000256" key="3">
    <source>
        <dbReference type="ARBA" id="ARBA00022475"/>
    </source>
</evidence>
<feature type="transmembrane region" description="Helical" evidence="11">
    <location>
        <begin position="162"/>
        <end position="181"/>
    </location>
</feature>
<dbReference type="GO" id="GO:0005615">
    <property type="term" value="C:extracellular space"/>
    <property type="evidence" value="ECO:0007669"/>
    <property type="project" value="TreeGrafter"/>
</dbReference>
<keyword evidence="10" id="KW-1015">Disulfide bond</keyword>
<keyword evidence="9 11" id="KW-0472">Membrane</keyword>
<evidence type="ECO:0000256" key="10">
    <source>
        <dbReference type="ARBA" id="ARBA00023157"/>
    </source>
</evidence>
<proteinExistence type="predicted"/>
<evidence type="ECO:0000256" key="5">
    <source>
        <dbReference type="ARBA" id="ARBA00022536"/>
    </source>
</evidence>
<gene>
    <name evidence="12" type="ORF">F2P81_020710</name>
</gene>
<evidence type="ECO:0000313" key="13">
    <source>
        <dbReference type="Proteomes" id="UP000438429"/>
    </source>
</evidence>
<dbReference type="GO" id="GO:0045499">
    <property type="term" value="F:chemorepellent activity"/>
    <property type="evidence" value="ECO:0007669"/>
    <property type="project" value="TreeGrafter"/>
</dbReference>
<comment type="subcellular location">
    <subcellularLocation>
        <location evidence="1">Cell membrane</location>
        <topology evidence="1">Single-pass type I membrane protein</topology>
    </subcellularLocation>
    <subcellularLocation>
        <location evidence="2">Secreted</location>
    </subcellularLocation>
</comment>
<dbReference type="GO" id="GO:0005886">
    <property type="term" value="C:plasma membrane"/>
    <property type="evidence" value="ECO:0007669"/>
    <property type="project" value="UniProtKB-SubCell"/>
</dbReference>
<reference evidence="12 13" key="1">
    <citation type="submission" date="2019-06" db="EMBL/GenBank/DDBJ databases">
        <title>Draft genomes of female and male turbot (Scophthalmus maximus).</title>
        <authorList>
            <person name="Xu H."/>
            <person name="Xu X.-W."/>
            <person name="Shao C."/>
            <person name="Chen S."/>
        </authorList>
    </citation>
    <scope>NUCLEOTIDE SEQUENCE [LARGE SCALE GENOMIC DNA]</scope>
    <source>
        <strain evidence="12">Ysfricsl-2016a</strain>
        <tissue evidence="12">Blood</tissue>
    </source>
</reference>
<evidence type="ECO:0000256" key="2">
    <source>
        <dbReference type="ARBA" id="ARBA00004613"/>
    </source>
</evidence>
<sequence length="291" mass="33249">MKLDADANRHKCLLATKLEKSHRVSGGYCCGFQSCVFLRSIIKIEELFGTEVREIGGVYDTMLSDFRRASVCRIKCCREPLDLNSIRCPSPTVPPLHSEHFKPCHEKDLAYCLNGGECFVIETLSGPHKHCKASMSSCSLKLLNSSVRGQSTHHKRNKRKDIFWTFADFVIGTFWCFSVMVPTRPTDSCLRGLFPVLSKFTRLTRDQRNVSVSLSSDWIKSLLFCRDEDSQISYDTNVMIQDNKITVAFAFAVTITIRRSRFLMTWLLLIKKTYSLIFIKEMPSLLTESSQ</sequence>
<accession>A0A6A4S5Y8</accession>
<keyword evidence="4" id="KW-0964">Secreted</keyword>
<comment type="caution">
    <text evidence="12">The sequence shown here is derived from an EMBL/GenBank/DDBJ whole genome shotgun (WGS) entry which is preliminary data.</text>
</comment>
<evidence type="ECO:0000313" key="12">
    <source>
        <dbReference type="EMBL" id="KAF0027969.1"/>
    </source>
</evidence>
<evidence type="ECO:0000256" key="6">
    <source>
        <dbReference type="ARBA" id="ARBA00022692"/>
    </source>
</evidence>
<dbReference type="GO" id="GO:0008083">
    <property type="term" value="F:growth factor activity"/>
    <property type="evidence" value="ECO:0007669"/>
    <property type="project" value="UniProtKB-KW"/>
</dbReference>